<evidence type="ECO:0000313" key="5">
    <source>
        <dbReference type="Proteomes" id="UP000422736"/>
    </source>
</evidence>
<evidence type="ECO:0000256" key="3">
    <source>
        <dbReference type="PROSITE-ProRule" id="PRU00339"/>
    </source>
</evidence>
<evidence type="ECO:0000256" key="1">
    <source>
        <dbReference type="ARBA" id="ARBA00022737"/>
    </source>
</evidence>
<dbReference type="PANTHER" id="PTHR45831">
    <property type="entry name" value="LD24721P"/>
    <property type="match status" value="1"/>
</dbReference>
<dbReference type="InterPro" id="IPR011990">
    <property type="entry name" value="TPR-like_helical_dom_sf"/>
</dbReference>
<keyword evidence="2 3" id="KW-0802">TPR repeat</keyword>
<reference evidence="4 5" key="1">
    <citation type="submission" date="2016-03" db="EMBL/GenBank/DDBJ databases">
        <title>How can Kluyveromyces marxianus grow so fast - potential evolutionary course in Saccharomyces Complex revealed by comparative genomics.</title>
        <authorList>
            <person name="Mo W."/>
            <person name="Lu W."/>
            <person name="Yang X."/>
            <person name="Qi J."/>
            <person name="Lv H."/>
        </authorList>
    </citation>
    <scope>NUCLEOTIDE SEQUENCE [LARGE SCALE GENOMIC DNA]</scope>
    <source>
        <strain evidence="4 5">FIM1</strain>
    </source>
</reference>
<dbReference type="InterPro" id="IPR019734">
    <property type="entry name" value="TPR_rpt"/>
</dbReference>
<gene>
    <name evidence="4" type="primary">TAH1</name>
    <name evidence="4" type="ORF">FIM1_2196</name>
</gene>
<proteinExistence type="predicted"/>
<dbReference type="PANTHER" id="PTHR45831:SF2">
    <property type="entry name" value="LD24721P"/>
    <property type="match status" value="1"/>
</dbReference>
<keyword evidence="1" id="KW-0677">Repeat</keyword>
<feature type="repeat" description="TPR" evidence="3">
    <location>
        <begin position="4"/>
        <end position="37"/>
    </location>
</feature>
<dbReference type="Pfam" id="PF13414">
    <property type="entry name" value="TPR_11"/>
    <property type="match status" value="1"/>
</dbReference>
<protein>
    <submittedName>
        <fullName evidence="4">TPR repeat-containing protein associated with Hsp90</fullName>
    </submittedName>
</protein>
<dbReference type="SUPFAM" id="SSF48452">
    <property type="entry name" value="TPR-like"/>
    <property type="match status" value="1"/>
</dbReference>
<dbReference type="Gene3D" id="1.25.40.10">
    <property type="entry name" value="Tetratricopeptide repeat domain"/>
    <property type="match status" value="1"/>
</dbReference>
<dbReference type="SMART" id="SM00028">
    <property type="entry name" value="TPR"/>
    <property type="match status" value="2"/>
</dbReference>
<organism evidence="4 5">
    <name type="scientific">Kluyveromyces marxianus</name>
    <name type="common">Yeast</name>
    <name type="synonym">Candida kefyr</name>
    <dbReference type="NCBI Taxonomy" id="4911"/>
    <lineage>
        <taxon>Eukaryota</taxon>
        <taxon>Fungi</taxon>
        <taxon>Dikarya</taxon>
        <taxon>Ascomycota</taxon>
        <taxon>Saccharomycotina</taxon>
        <taxon>Saccharomycetes</taxon>
        <taxon>Saccharomycetales</taxon>
        <taxon>Saccharomycetaceae</taxon>
        <taxon>Kluyveromyces</taxon>
    </lineage>
</organism>
<sequence>MNKFEEFKAKGNNCFKQGQYNEAVECYKEAIKQDPTNPVGYSNCAMALIKLDNFDSASQMCKRGLFYVNDTNDANKKIAEKLKWRLDVCTENMKDGLIPVEIFEVDKLPEQYRDL</sequence>
<evidence type="ECO:0000313" key="4">
    <source>
        <dbReference type="EMBL" id="QGN15505.1"/>
    </source>
</evidence>
<evidence type="ECO:0000256" key="2">
    <source>
        <dbReference type="ARBA" id="ARBA00022803"/>
    </source>
</evidence>
<dbReference type="EMBL" id="CP015056">
    <property type="protein sequence ID" value="QGN15505.1"/>
    <property type="molecule type" value="Genomic_DNA"/>
</dbReference>
<dbReference type="InterPro" id="IPR047150">
    <property type="entry name" value="SGT"/>
</dbReference>
<name>A0ABX6EVD9_KLUMA</name>
<accession>A0ABX6EVD9</accession>
<dbReference type="Proteomes" id="UP000422736">
    <property type="component" value="Chromosome 3"/>
</dbReference>
<dbReference type="PROSITE" id="PS50005">
    <property type="entry name" value="TPR"/>
    <property type="match status" value="1"/>
</dbReference>
<keyword evidence="5" id="KW-1185">Reference proteome</keyword>